<dbReference type="Proteomes" id="UP000248918">
    <property type="component" value="Unassembled WGS sequence"/>
</dbReference>
<accession>A0A329CL55</accession>
<dbReference type="AlphaFoldDB" id="A0A329CL55"/>
<dbReference type="InterPro" id="IPR029058">
    <property type="entry name" value="AB_hydrolase_fold"/>
</dbReference>
<evidence type="ECO:0000259" key="1">
    <source>
        <dbReference type="Pfam" id="PF12697"/>
    </source>
</evidence>
<gene>
    <name evidence="2" type="ORF">BX591_106173</name>
</gene>
<evidence type="ECO:0000313" key="3">
    <source>
        <dbReference type="Proteomes" id="UP000248918"/>
    </source>
</evidence>
<protein>
    <submittedName>
        <fullName evidence="2">Pimeloyl-ACP methyl ester carboxylesterase</fullName>
    </submittedName>
</protein>
<comment type="caution">
    <text evidence="2">The sequence shown here is derived from an EMBL/GenBank/DDBJ whole genome shotgun (WGS) entry which is preliminary data.</text>
</comment>
<reference evidence="2 3" key="1">
    <citation type="submission" date="2018-06" db="EMBL/GenBank/DDBJ databases">
        <title>Genomic Encyclopedia of Type Strains, Phase III (KMG-III): the genomes of soil and plant-associated and newly described type strains.</title>
        <authorList>
            <person name="Whitman W."/>
        </authorList>
    </citation>
    <scope>NUCLEOTIDE SEQUENCE [LARGE SCALE GENOMIC DNA]</scope>
    <source>
        <strain evidence="2 3">LMG 23644</strain>
    </source>
</reference>
<dbReference type="SUPFAM" id="SSF53474">
    <property type="entry name" value="alpha/beta-Hydrolases"/>
    <property type="match status" value="1"/>
</dbReference>
<organism evidence="2 3">
    <name type="scientific">Paraburkholderia bryophila</name>
    <dbReference type="NCBI Taxonomy" id="420952"/>
    <lineage>
        <taxon>Bacteria</taxon>
        <taxon>Pseudomonadati</taxon>
        <taxon>Pseudomonadota</taxon>
        <taxon>Betaproteobacteria</taxon>
        <taxon>Burkholderiales</taxon>
        <taxon>Burkholderiaceae</taxon>
        <taxon>Paraburkholderia</taxon>
    </lineage>
</organism>
<evidence type="ECO:0000313" key="2">
    <source>
        <dbReference type="EMBL" id="RAS34492.1"/>
    </source>
</evidence>
<feature type="domain" description="AB hydrolase-1" evidence="1">
    <location>
        <begin position="129"/>
        <end position="340"/>
    </location>
</feature>
<sequence length="366" mass="39116">MARREKTVQPVLFAHAVMHNTMQAQLFRCSPMNLFKRCDRRNLSAGAAEKNIWNKADETGLTLESPVENLASYRGHVAIGSSSTFINLFRPVMKTFRLSNVVALVALTAPLFLNEASAQIAQPVRANNVVLVHGAWADGSSWNGVVERLQAAGMHVTAVQNPLTSLADSDAATRRALALQDGLTVLVGHSWAGTVVSDVGNDPKVSALVYVAARAPDAGEDFVALSGKFPTMPVRAGVENHDGLTTISETAYLRYFANGVTPDQAKAMYAEQWPTAASLFGERTTAAGWHVKPTFYAVSKDDQTISPDLERFLAARMKAKTIELDAGHLSLVSHPQEIANLILEAAGHEAGAATTAAATTTAAVKN</sequence>
<dbReference type="InterPro" id="IPR052897">
    <property type="entry name" value="Sec-Metab_Biosynth_Hydrolase"/>
</dbReference>
<dbReference type="Gene3D" id="3.40.50.1820">
    <property type="entry name" value="alpha/beta hydrolase"/>
    <property type="match status" value="1"/>
</dbReference>
<dbReference type="PANTHER" id="PTHR37017:SF11">
    <property type="entry name" value="ESTERASE_LIPASE_THIOESTERASE DOMAIN-CONTAINING PROTEIN"/>
    <property type="match status" value="1"/>
</dbReference>
<dbReference type="InterPro" id="IPR000073">
    <property type="entry name" value="AB_hydrolase_1"/>
</dbReference>
<name>A0A329CL55_9BURK</name>
<dbReference type="EMBL" id="QLTK01000006">
    <property type="protein sequence ID" value="RAS34492.1"/>
    <property type="molecule type" value="Genomic_DNA"/>
</dbReference>
<proteinExistence type="predicted"/>
<dbReference type="PANTHER" id="PTHR37017">
    <property type="entry name" value="AB HYDROLASE-1 DOMAIN-CONTAINING PROTEIN-RELATED"/>
    <property type="match status" value="1"/>
</dbReference>
<dbReference type="Pfam" id="PF12697">
    <property type="entry name" value="Abhydrolase_6"/>
    <property type="match status" value="1"/>
</dbReference>